<keyword evidence="3" id="KW-1185">Reference proteome</keyword>
<organism evidence="2 3">
    <name type="scientific">Kitasatospora aburaviensis</name>
    <dbReference type="NCBI Taxonomy" id="67265"/>
    <lineage>
        <taxon>Bacteria</taxon>
        <taxon>Bacillati</taxon>
        <taxon>Actinomycetota</taxon>
        <taxon>Actinomycetes</taxon>
        <taxon>Kitasatosporales</taxon>
        <taxon>Streptomycetaceae</taxon>
        <taxon>Kitasatospora</taxon>
    </lineage>
</organism>
<sequence length="342" mass="35410">MSATSPRLPLPTGLPLLGLYPAAYRAAHGEEIAAVFAESVEGADRGTVLREWAVLAAHALRLRTGLSSRDRLGRVAAGAAPLMLAGGAALATVHLLLGLVLRQPFFEDFTHPGVAVAVGAAQTLPWILALPFAVAGHWPQARLLVLAGTLLRIGSAAAALLVGYASFWQYAFLLPFWLVLGGVLLAAPPDAVDLSRRGRYGMALAAGAVALPMVALVTLWPWPDPSMAVGAEFGETAKVLLDVSTAWPATVMCLAYLVRLGGARPDRLRAAGAALAALPWTVMLSAPDYLIPPVPNAALRNLGVVVGLIGLCTAIDALRRAVAARTGRTGGTDRAAGVAEQA</sequence>
<feature type="transmembrane region" description="Helical" evidence="1">
    <location>
        <begin position="297"/>
        <end position="318"/>
    </location>
</feature>
<feature type="transmembrane region" description="Helical" evidence="1">
    <location>
        <begin position="170"/>
        <end position="188"/>
    </location>
</feature>
<feature type="transmembrane region" description="Helical" evidence="1">
    <location>
        <begin position="270"/>
        <end position="291"/>
    </location>
</feature>
<keyword evidence="1" id="KW-1133">Transmembrane helix</keyword>
<feature type="transmembrane region" description="Helical" evidence="1">
    <location>
        <begin position="240"/>
        <end position="258"/>
    </location>
</feature>
<feature type="transmembrane region" description="Helical" evidence="1">
    <location>
        <begin position="75"/>
        <end position="101"/>
    </location>
</feature>
<keyword evidence="1" id="KW-0812">Transmembrane</keyword>
<reference evidence="3" key="1">
    <citation type="journal article" date="2019" name="Int. J. Syst. Evol. Microbiol.">
        <title>The Global Catalogue of Microorganisms (GCM) 10K type strain sequencing project: providing services to taxonomists for standard genome sequencing and annotation.</title>
        <authorList>
            <consortium name="The Broad Institute Genomics Platform"/>
            <consortium name="The Broad Institute Genome Sequencing Center for Infectious Disease"/>
            <person name="Wu L."/>
            <person name="Ma J."/>
        </authorList>
    </citation>
    <scope>NUCLEOTIDE SEQUENCE [LARGE SCALE GENOMIC DNA]</scope>
    <source>
        <strain evidence="3">CGMCC 4.1469</strain>
    </source>
</reference>
<evidence type="ECO:0008006" key="4">
    <source>
        <dbReference type="Google" id="ProtNLM"/>
    </source>
</evidence>
<protein>
    <recommendedName>
        <fullName evidence="4">Integral membrane protein</fullName>
    </recommendedName>
</protein>
<accession>A0ABW1F4Y4</accession>
<evidence type="ECO:0000313" key="3">
    <source>
        <dbReference type="Proteomes" id="UP001596067"/>
    </source>
</evidence>
<evidence type="ECO:0000256" key="1">
    <source>
        <dbReference type="SAM" id="Phobius"/>
    </source>
</evidence>
<dbReference type="Proteomes" id="UP001596067">
    <property type="component" value="Unassembled WGS sequence"/>
</dbReference>
<gene>
    <name evidence="2" type="ORF">ACFP0N_30990</name>
</gene>
<name>A0ABW1F4Y4_9ACTN</name>
<evidence type="ECO:0000313" key="2">
    <source>
        <dbReference type="EMBL" id="MFC5889402.1"/>
    </source>
</evidence>
<keyword evidence="1" id="KW-0472">Membrane</keyword>
<dbReference type="RefSeq" id="WP_313764569.1">
    <property type="nucleotide sequence ID" value="NZ_BAAAVH010000071.1"/>
</dbReference>
<comment type="caution">
    <text evidence="2">The sequence shown here is derived from an EMBL/GenBank/DDBJ whole genome shotgun (WGS) entry which is preliminary data.</text>
</comment>
<feature type="transmembrane region" description="Helical" evidence="1">
    <location>
        <begin position="200"/>
        <end position="220"/>
    </location>
</feature>
<feature type="transmembrane region" description="Helical" evidence="1">
    <location>
        <begin position="113"/>
        <end position="136"/>
    </location>
</feature>
<dbReference type="EMBL" id="JBHSOD010000056">
    <property type="protein sequence ID" value="MFC5889402.1"/>
    <property type="molecule type" value="Genomic_DNA"/>
</dbReference>
<feature type="transmembrane region" description="Helical" evidence="1">
    <location>
        <begin position="143"/>
        <end position="164"/>
    </location>
</feature>
<proteinExistence type="predicted"/>